<organism evidence="1 2">
    <name type="scientific">Arcanobacterium phocisimile</name>
    <dbReference type="NCBI Taxonomy" id="1302235"/>
    <lineage>
        <taxon>Bacteria</taxon>
        <taxon>Bacillati</taxon>
        <taxon>Actinomycetota</taxon>
        <taxon>Actinomycetes</taxon>
        <taxon>Actinomycetales</taxon>
        <taxon>Actinomycetaceae</taxon>
        <taxon>Arcanobacterium</taxon>
    </lineage>
</organism>
<keyword evidence="2" id="KW-1185">Reference proteome</keyword>
<accession>A0ABX7IF11</accession>
<evidence type="ECO:0000313" key="1">
    <source>
        <dbReference type="EMBL" id="QRV01723.1"/>
    </source>
</evidence>
<evidence type="ECO:0000313" key="2">
    <source>
        <dbReference type="Proteomes" id="UP000602653"/>
    </source>
</evidence>
<proteinExistence type="predicted"/>
<dbReference type="RefSeq" id="WP_204423702.1">
    <property type="nucleotide sequence ID" value="NZ_CP070228.1"/>
</dbReference>
<gene>
    <name evidence="1" type="ORF">JTE88_06395</name>
</gene>
<sequence>MPFNLASLAAVSTSIETAVSFPYAELSSNDRHVLEEYAEQGTGSGDFRQSTPYTCGAMVALAISRVRTGQDPIELVTLTDDAEHTRREEYEIFGRMHNQSRWPHMWGTLPGMLAAELSTHDVSYRSFALDDRTEDAWNAFQWAFHAACAGYASALFTGGTPRHNRNLRSIRLVVGGLVPRHVVGVLPGENYTPNGLPQLNIYDPASGKIFRVPLYSLMERTKGFAPFGHWARAVWAVLPEKKMS</sequence>
<dbReference type="Proteomes" id="UP000602653">
    <property type="component" value="Chromosome"/>
</dbReference>
<evidence type="ECO:0008006" key="3">
    <source>
        <dbReference type="Google" id="ProtNLM"/>
    </source>
</evidence>
<dbReference type="EMBL" id="CP070228">
    <property type="protein sequence ID" value="QRV01723.1"/>
    <property type="molecule type" value="Genomic_DNA"/>
</dbReference>
<protein>
    <recommendedName>
        <fullName evidence="3">Peptidase C39-like domain-containing protein</fullName>
    </recommendedName>
</protein>
<name>A0ABX7IF11_9ACTO</name>
<reference evidence="1 2" key="1">
    <citation type="submission" date="2021-02" db="EMBL/GenBank/DDBJ databases">
        <title>Complete Genome Sequence of Arcanobacterium phocisimile strain DSM 26142T from a harbour seal.</title>
        <authorList>
            <person name="Borowiak M."/>
            <person name="Alssahen M."/>
            <person name="Malorny B."/>
            <person name="Laemmler C."/>
            <person name="Siebert U."/>
            <person name="Ploetz M."/>
            <person name="Abdulmawjood A."/>
        </authorList>
    </citation>
    <scope>NUCLEOTIDE SEQUENCE [LARGE SCALE GENOMIC DNA]</scope>
    <source>
        <strain evidence="1 2">DSM 26142</strain>
    </source>
</reference>